<keyword evidence="4" id="KW-0411">Iron-sulfur</keyword>
<dbReference type="PANTHER" id="PTHR21496">
    <property type="entry name" value="FERREDOXIN-RELATED"/>
    <property type="match status" value="1"/>
</dbReference>
<evidence type="ECO:0000256" key="1">
    <source>
        <dbReference type="ARBA" id="ARBA00022714"/>
    </source>
</evidence>
<dbReference type="SUPFAM" id="SSF50022">
    <property type="entry name" value="ISP domain"/>
    <property type="match status" value="1"/>
</dbReference>
<evidence type="ECO:0000256" key="4">
    <source>
        <dbReference type="ARBA" id="ARBA00023014"/>
    </source>
</evidence>
<dbReference type="CDD" id="cd03467">
    <property type="entry name" value="Rieske"/>
    <property type="match status" value="1"/>
</dbReference>
<reference evidence="7" key="1">
    <citation type="submission" date="2019-09" db="EMBL/GenBank/DDBJ databases">
        <title>Characterisation of the sponge microbiome using genome-centric metagenomics.</title>
        <authorList>
            <person name="Engelberts J.P."/>
            <person name="Robbins S.J."/>
            <person name="De Goeij J.M."/>
            <person name="Aranda M."/>
            <person name="Bell S.C."/>
            <person name="Webster N.S."/>
        </authorList>
    </citation>
    <scope>NUCLEOTIDE SEQUENCE</scope>
    <source>
        <strain evidence="7">SB0661_bin_32</strain>
    </source>
</reference>
<gene>
    <name evidence="7" type="ORF">F4X14_14595</name>
</gene>
<dbReference type="EMBL" id="VXMH01000075">
    <property type="protein sequence ID" value="MYC96189.1"/>
    <property type="molecule type" value="Genomic_DNA"/>
</dbReference>
<keyword evidence="3" id="KW-0408">Iron</keyword>
<evidence type="ECO:0000313" key="7">
    <source>
        <dbReference type="EMBL" id="MYC96189.1"/>
    </source>
</evidence>
<dbReference type="GO" id="GO:0016705">
    <property type="term" value="F:oxidoreductase activity, acting on paired donors, with incorporation or reduction of molecular oxygen"/>
    <property type="evidence" value="ECO:0007669"/>
    <property type="project" value="UniProtKB-ARBA"/>
</dbReference>
<keyword evidence="2" id="KW-0479">Metal-binding</keyword>
<dbReference type="GO" id="GO:0004497">
    <property type="term" value="F:monooxygenase activity"/>
    <property type="evidence" value="ECO:0007669"/>
    <property type="project" value="UniProtKB-ARBA"/>
</dbReference>
<feature type="compositionally biased region" description="Low complexity" evidence="5">
    <location>
        <begin position="1"/>
        <end position="13"/>
    </location>
</feature>
<dbReference type="PANTHER" id="PTHR21496:SF23">
    <property type="entry name" value="3-PHENYLPROPIONATE_CINNAMIC ACID DIOXYGENASE FERREDOXIN SUBUNIT"/>
    <property type="match status" value="1"/>
</dbReference>
<organism evidence="7">
    <name type="scientific">Caldilineaceae bacterium SB0661_bin_32</name>
    <dbReference type="NCBI Taxonomy" id="2605255"/>
    <lineage>
        <taxon>Bacteria</taxon>
        <taxon>Bacillati</taxon>
        <taxon>Chloroflexota</taxon>
        <taxon>Caldilineae</taxon>
        <taxon>Caldilineales</taxon>
        <taxon>Caldilineaceae</taxon>
    </lineage>
</organism>
<evidence type="ECO:0000256" key="3">
    <source>
        <dbReference type="ARBA" id="ARBA00023004"/>
    </source>
</evidence>
<proteinExistence type="predicted"/>
<accession>A0A6B1D9H4</accession>
<protein>
    <submittedName>
        <fullName evidence="7">Rieske (2Fe-2S) protein</fullName>
    </submittedName>
</protein>
<dbReference type="InterPro" id="IPR036922">
    <property type="entry name" value="Rieske_2Fe-2S_sf"/>
</dbReference>
<comment type="caution">
    <text evidence="7">The sequence shown here is derived from an EMBL/GenBank/DDBJ whole genome shotgun (WGS) entry which is preliminary data.</text>
</comment>
<dbReference type="AlphaFoldDB" id="A0A6B1D9H4"/>
<dbReference type="Gene3D" id="2.102.10.10">
    <property type="entry name" value="Rieske [2Fe-2S] iron-sulphur domain"/>
    <property type="match status" value="1"/>
</dbReference>
<keyword evidence="1" id="KW-0001">2Fe-2S</keyword>
<dbReference type="Pfam" id="PF00355">
    <property type="entry name" value="Rieske"/>
    <property type="match status" value="1"/>
</dbReference>
<dbReference type="PROSITE" id="PS51296">
    <property type="entry name" value="RIESKE"/>
    <property type="match status" value="1"/>
</dbReference>
<evidence type="ECO:0000256" key="2">
    <source>
        <dbReference type="ARBA" id="ARBA00022723"/>
    </source>
</evidence>
<feature type="region of interest" description="Disordered" evidence="5">
    <location>
        <begin position="1"/>
        <end position="32"/>
    </location>
</feature>
<evidence type="ECO:0000259" key="6">
    <source>
        <dbReference type="PROSITE" id="PS51296"/>
    </source>
</evidence>
<name>A0A6B1D9H4_9CHLR</name>
<dbReference type="GO" id="GO:0046872">
    <property type="term" value="F:metal ion binding"/>
    <property type="evidence" value="ECO:0007669"/>
    <property type="project" value="UniProtKB-KW"/>
</dbReference>
<evidence type="ECO:0000256" key="5">
    <source>
        <dbReference type="SAM" id="MobiDB-lite"/>
    </source>
</evidence>
<sequence>MSSQSPQQIPQSSAGNTHRRAGTQPNPICRVSDLPPGERRIVEVRSRSIGVFNVHGEYYALRSLCPHQGAPLCRGAITGTARSTAPGEIIWEREGQILRCPWHGWEFDIATGRSVFNPHRLRVRTYDVTVDVTVEQPEPEEEDPSVESFDVTVEDGWVVLHA</sequence>
<dbReference type="GO" id="GO:0051537">
    <property type="term" value="F:2 iron, 2 sulfur cluster binding"/>
    <property type="evidence" value="ECO:0007669"/>
    <property type="project" value="UniProtKB-KW"/>
</dbReference>
<feature type="domain" description="Rieske" evidence="6">
    <location>
        <begin position="26"/>
        <end position="131"/>
    </location>
</feature>
<dbReference type="InterPro" id="IPR017941">
    <property type="entry name" value="Rieske_2Fe-2S"/>
</dbReference>